<accession>A0ACB6S5Q7</accession>
<evidence type="ECO:0000313" key="1">
    <source>
        <dbReference type="EMBL" id="KAF2629373.1"/>
    </source>
</evidence>
<name>A0ACB6S5Q7_9PLEO</name>
<comment type="caution">
    <text evidence="1">The sequence shown here is derived from an EMBL/GenBank/DDBJ whole genome shotgun (WGS) entry which is preliminary data.</text>
</comment>
<organism evidence="1 2">
    <name type="scientific">Macroventuria anomochaeta</name>
    <dbReference type="NCBI Taxonomy" id="301207"/>
    <lineage>
        <taxon>Eukaryota</taxon>
        <taxon>Fungi</taxon>
        <taxon>Dikarya</taxon>
        <taxon>Ascomycota</taxon>
        <taxon>Pezizomycotina</taxon>
        <taxon>Dothideomycetes</taxon>
        <taxon>Pleosporomycetidae</taxon>
        <taxon>Pleosporales</taxon>
        <taxon>Pleosporineae</taxon>
        <taxon>Didymellaceae</taxon>
        <taxon>Macroventuria</taxon>
    </lineage>
</organism>
<dbReference type="Proteomes" id="UP000799754">
    <property type="component" value="Unassembled WGS sequence"/>
</dbReference>
<protein>
    <submittedName>
        <fullName evidence="1">Uncharacterized protein</fullName>
    </submittedName>
</protein>
<reference evidence="1" key="1">
    <citation type="journal article" date="2020" name="Stud. Mycol.">
        <title>101 Dothideomycetes genomes: a test case for predicting lifestyles and emergence of pathogens.</title>
        <authorList>
            <person name="Haridas S."/>
            <person name="Albert R."/>
            <person name="Binder M."/>
            <person name="Bloem J."/>
            <person name="Labutti K."/>
            <person name="Salamov A."/>
            <person name="Andreopoulos B."/>
            <person name="Baker S."/>
            <person name="Barry K."/>
            <person name="Bills G."/>
            <person name="Bluhm B."/>
            <person name="Cannon C."/>
            <person name="Castanera R."/>
            <person name="Culley D."/>
            <person name="Daum C."/>
            <person name="Ezra D."/>
            <person name="Gonzalez J."/>
            <person name="Henrissat B."/>
            <person name="Kuo A."/>
            <person name="Liang C."/>
            <person name="Lipzen A."/>
            <person name="Lutzoni F."/>
            <person name="Magnuson J."/>
            <person name="Mondo S."/>
            <person name="Nolan M."/>
            <person name="Ohm R."/>
            <person name="Pangilinan J."/>
            <person name="Park H.-J."/>
            <person name="Ramirez L."/>
            <person name="Alfaro M."/>
            <person name="Sun H."/>
            <person name="Tritt A."/>
            <person name="Yoshinaga Y."/>
            <person name="Zwiers L.-H."/>
            <person name="Turgeon B."/>
            <person name="Goodwin S."/>
            <person name="Spatafora J."/>
            <person name="Crous P."/>
            <person name="Grigoriev I."/>
        </authorList>
    </citation>
    <scope>NUCLEOTIDE SEQUENCE</scope>
    <source>
        <strain evidence="1">CBS 525.71</strain>
    </source>
</reference>
<proteinExistence type="predicted"/>
<gene>
    <name evidence="1" type="ORF">BU25DRAFT_420226</name>
</gene>
<sequence>MDDLDDELDLRYHHGVNPDVYYRVPTTEVQYLPDLQSLNGALRYELERNASSLIPSDIVTEFVFAAASTVTIPVTQQASLDDLIEPRDYAQSIQVEYALCRDYDGKDRLKIQRAISKSIVAAIEEADRFKYSERYAYNPKTGGDGARLRFVCRDSLENRDRKANKKKKEADAEDDDETTKANKDLLPTYDCGGAIHIKFSIKREAINVVYKHSPIHRDVESRRNGDRTSNGTVKMRKRSKKDHHVLVDNEFHNPDLDMSTSPEAPKSSVKKHKKNGTVASAASATKSSAKKSKDPKAATASSPVESRKKAAPGEPSPPPRLAKNKACILCREKKIKCNEAKPTRNQCKRG</sequence>
<dbReference type="EMBL" id="MU006710">
    <property type="protein sequence ID" value="KAF2629373.1"/>
    <property type="molecule type" value="Genomic_DNA"/>
</dbReference>
<evidence type="ECO:0000313" key="2">
    <source>
        <dbReference type="Proteomes" id="UP000799754"/>
    </source>
</evidence>
<keyword evidence="2" id="KW-1185">Reference proteome</keyword>